<dbReference type="Gene3D" id="3.40.1190.20">
    <property type="match status" value="1"/>
</dbReference>
<organism evidence="2 3">
    <name type="scientific">Agrobacterium tumefaciens</name>
    <dbReference type="NCBI Taxonomy" id="358"/>
    <lineage>
        <taxon>Bacteria</taxon>
        <taxon>Pseudomonadati</taxon>
        <taxon>Pseudomonadota</taxon>
        <taxon>Alphaproteobacteria</taxon>
        <taxon>Hyphomicrobiales</taxon>
        <taxon>Rhizobiaceae</taxon>
        <taxon>Rhizobium/Agrobacterium group</taxon>
        <taxon>Agrobacterium</taxon>
        <taxon>Agrobacterium tumefaciens complex</taxon>
    </lineage>
</organism>
<proteinExistence type="predicted"/>
<reference evidence="2 3" key="1">
    <citation type="submission" date="2018-02" db="EMBL/GenBank/DDBJ databases">
        <title>Complete genome sequence of Agrobacterium tumefaciens 1D1609.</title>
        <authorList>
            <person name="Cho S.-T."/>
            <person name="Haryono M."/>
            <person name="Chang H.-H."/>
            <person name="Santos M.N."/>
            <person name="Lai E.-M."/>
            <person name="Kuo C.-H."/>
        </authorList>
    </citation>
    <scope>NUCLEOTIDE SEQUENCE [LARGE SCALE GENOMIC DNA]</scope>
    <source>
        <strain evidence="2 3">1D1609</strain>
    </source>
</reference>
<evidence type="ECO:0000313" key="3">
    <source>
        <dbReference type="Proteomes" id="UP000237717"/>
    </source>
</evidence>
<dbReference type="Proteomes" id="UP000237717">
    <property type="component" value="Chromosome II"/>
</dbReference>
<feature type="domain" description="Carbohydrate kinase PfkB" evidence="1">
    <location>
        <begin position="80"/>
        <end position="144"/>
    </location>
</feature>
<dbReference type="GO" id="GO:0016301">
    <property type="term" value="F:kinase activity"/>
    <property type="evidence" value="ECO:0007669"/>
    <property type="project" value="UniProtKB-KW"/>
</dbReference>
<dbReference type="SUPFAM" id="SSF53613">
    <property type="entry name" value="Ribokinase-like"/>
    <property type="match status" value="1"/>
</dbReference>
<name>A0A2L2LKG5_AGRTU</name>
<dbReference type="Pfam" id="PF00294">
    <property type="entry name" value="PfkB"/>
    <property type="match status" value="1"/>
</dbReference>
<evidence type="ECO:0000259" key="1">
    <source>
        <dbReference type="Pfam" id="PF00294"/>
    </source>
</evidence>
<evidence type="ECO:0000313" key="2">
    <source>
        <dbReference type="EMBL" id="AVH44831.1"/>
    </source>
</evidence>
<accession>A0A2L2LKG5</accession>
<dbReference type="InterPro" id="IPR011611">
    <property type="entry name" value="PfkB_dom"/>
</dbReference>
<keyword evidence="2" id="KW-0808">Transferase</keyword>
<sequence length="178" mass="18869">MTAQRKILAGPPLDGKIRMLAHIDGECMTVRVGQLIETLPFPLCNRLSTLIQRMPALKWRSAPAGSTHTSNPHRSPIAIVAKGLLRACAGVDLFLPNLEEAEAITGHANPEAALTALSGAFLVVALKGGAQGAWISSPAGFHYAAAKSPGGRYDRCGRCLQCRLHRCMAAARGRKAVP</sequence>
<gene>
    <name evidence="2" type="ORF">At1D1609_47900</name>
</gene>
<dbReference type="AlphaFoldDB" id="A0A2L2LKG5"/>
<keyword evidence="2" id="KW-0418">Kinase</keyword>
<protein>
    <submittedName>
        <fullName evidence="2">Carbohydrate kinase</fullName>
    </submittedName>
</protein>
<dbReference type="EMBL" id="CP026925">
    <property type="protein sequence ID" value="AVH44831.1"/>
    <property type="molecule type" value="Genomic_DNA"/>
</dbReference>
<dbReference type="InterPro" id="IPR029056">
    <property type="entry name" value="Ribokinase-like"/>
</dbReference>